<dbReference type="EMBL" id="CP018154">
    <property type="protein sequence ID" value="APG63545.1"/>
    <property type="molecule type" value="Genomic_DNA"/>
</dbReference>
<feature type="transmembrane region" description="Helical" evidence="1">
    <location>
        <begin position="66"/>
        <end position="87"/>
    </location>
</feature>
<keyword evidence="3" id="KW-1185">Reference proteome</keyword>
<organism evidence="2 3">
    <name type="scientific">Sphingorhabdus lutea</name>
    <dbReference type="NCBI Taxonomy" id="1913578"/>
    <lineage>
        <taxon>Bacteria</taxon>
        <taxon>Pseudomonadati</taxon>
        <taxon>Pseudomonadota</taxon>
        <taxon>Alphaproteobacteria</taxon>
        <taxon>Sphingomonadales</taxon>
        <taxon>Sphingomonadaceae</taxon>
        <taxon>Sphingorhabdus</taxon>
    </lineage>
</organism>
<evidence type="ECO:0008006" key="4">
    <source>
        <dbReference type="Google" id="ProtNLM"/>
    </source>
</evidence>
<keyword evidence="1" id="KW-0472">Membrane</keyword>
<dbReference type="Proteomes" id="UP000242561">
    <property type="component" value="Chromosome"/>
</dbReference>
<accession>A0A1L3JEJ0</accession>
<reference evidence="2 3" key="1">
    <citation type="submission" date="2016-11" db="EMBL/GenBank/DDBJ databases">
        <title>Sphingorhabdus sp. LPB0140, isolated from marine environment.</title>
        <authorList>
            <person name="Kim E."/>
            <person name="Yi H."/>
        </authorList>
    </citation>
    <scope>NUCLEOTIDE SEQUENCE [LARGE SCALE GENOMIC DNA]</scope>
    <source>
        <strain evidence="2 3">LPB0140</strain>
    </source>
</reference>
<dbReference type="Pfam" id="PF05987">
    <property type="entry name" value="DUF898"/>
    <property type="match status" value="1"/>
</dbReference>
<protein>
    <recommendedName>
        <fullName evidence="4">DUF898 domain-containing protein</fullName>
    </recommendedName>
</protein>
<feature type="transmembrane region" description="Helical" evidence="1">
    <location>
        <begin position="201"/>
        <end position="227"/>
    </location>
</feature>
<evidence type="ECO:0000313" key="3">
    <source>
        <dbReference type="Proteomes" id="UP000242561"/>
    </source>
</evidence>
<dbReference type="InterPro" id="IPR010295">
    <property type="entry name" value="DUF898"/>
</dbReference>
<gene>
    <name evidence="2" type="ORF">LPB140_03770</name>
</gene>
<keyword evidence="1" id="KW-0812">Transmembrane</keyword>
<feature type="transmembrane region" description="Helical" evidence="1">
    <location>
        <begin position="239"/>
        <end position="263"/>
    </location>
</feature>
<sequence length="356" mass="40366">MEPQSAFQFHGNWKELAPILFTNLLLTIVTLGFYRFWGTTRVRQYLWSQTQFIDDRLEWTGTGKELFIGFMMATFLIIVPLVGLQFLAQYLAVNGSAGLSSLLTVVFYFGFLYLSGFAIYRGLRYRLGRTYWRGIRGGSDDPGFSYGWAATWKTFVGGMLLGILVPWSMKELWNDRWNRMSFGPHKFESNVTMDGLLGRWLIAYAVIFASIIGVVVIMATLMATISFGDVGDVPNAAMIIPFIVAIFGVYFLIGLAFLAYYALFYRSAVRGLSLHTLDFDFKARTMDWLKLAIGDIALVIFTLGIGSIFLSYRHWKFFITHMEAYGEINVDELTQSKTERSKHGEGLMDAFDVGAI</sequence>
<dbReference type="KEGG" id="sphl:LPB140_03770"/>
<dbReference type="STRING" id="1913578.LPB140_03770"/>
<feature type="transmembrane region" description="Helical" evidence="1">
    <location>
        <begin position="16"/>
        <end position="37"/>
    </location>
</feature>
<evidence type="ECO:0000256" key="1">
    <source>
        <dbReference type="SAM" id="Phobius"/>
    </source>
</evidence>
<dbReference type="AlphaFoldDB" id="A0A1L3JEJ0"/>
<keyword evidence="1" id="KW-1133">Transmembrane helix</keyword>
<proteinExistence type="predicted"/>
<feature type="transmembrane region" description="Helical" evidence="1">
    <location>
        <begin position="291"/>
        <end position="312"/>
    </location>
</feature>
<name>A0A1L3JEJ0_9SPHN</name>
<evidence type="ECO:0000313" key="2">
    <source>
        <dbReference type="EMBL" id="APG63545.1"/>
    </source>
</evidence>
<feature type="transmembrane region" description="Helical" evidence="1">
    <location>
        <begin position="99"/>
        <end position="123"/>
    </location>
</feature>